<dbReference type="OrthoDB" id="9801363at2"/>
<dbReference type="eggNOG" id="COG2226">
    <property type="taxonomic scope" value="Bacteria"/>
</dbReference>
<dbReference type="Pfam" id="PF13847">
    <property type="entry name" value="Methyltransf_31"/>
    <property type="match status" value="1"/>
</dbReference>
<dbReference type="CDD" id="cd02440">
    <property type="entry name" value="AdoMet_MTases"/>
    <property type="match status" value="1"/>
</dbReference>
<keyword evidence="4" id="KW-1185">Reference proteome</keyword>
<dbReference type="EMBL" id="AVPL01000021">
    <property type="protein sequence ID" value="KGN41207.1"/>
    <property type="molecule type" value="Genomic_DNA"/>
</dbReference>
<protein>
    <submittedName>
        <fullName evidence="3">Methyltransferase</fullName>
    </submittedName>
</protein>
<evidence type="ECO:0000313" key="3">
    <source>
        <dbReference type="EMBL" id="KGN41207.1"/>
    </source>
</evidence>
<dbReference type="SUPFAM" id="SSF46785">
    <property type="entry name" value="Winged helix' DNA-binding domain"/>
    <property type="match status" value="1"/>
</dbReference>
<keyword evidence="3" id="KW-0808">Transferase</keyword>
<feature type="domain" description="S-adenosylmethionine-dependent methyltransferase Rv2258c-like winged HTH" evidence="2">
    <location>
        <begin position="22"/>
        <end position="95"/>
    </location>
</feature>
<gene>
    <name evidence="3" type="ORF">N801_02055</name>
</gene>
<dbReference type="STRING" id="1385519.N801_02055"/>
<dbReference type="InterPro" id="IPR036390">
    <property type="entry name" value="WH_DNA-bd_sf"/>
</dbReference>
<organism evidence="3 4">
    <name type="scientific">Knoellia aerolata DSM 18566</name>
    <dbReference type="NCBI Taxonomy" id="1385519"/>
    <lineage>
        <taxon>Bacteria</taxon>
        <taxon>Bacillati</taxon>
        <taxon>Actinomycetota</taxon>
        <taxon>Actinomycetes</taxon>
        <taxon>Micrococcales</taxon>
        <taxon>Intrasporangiaceae</taxon>
        <taxon>Knoellia</taxon>
    </lineage>
</organism>
<reference evidence="3 4" key="1">
    <citation type="submission" date="2013-08" db="EMBL/GenBank/DDBJ databases">
        <title>The genome sequence of Knoellia aerolata.</title>
        <authorList>
            <person name="Zhu W."/>
            <person name="Wang G."/>
        </authorList>
    </citation>
    <scope>NUCLEOTIDE SEQUENCE [LARGE SCALE GENOMIC DNA]</scope>
    <source>
        <strain evidence="3 4">DSM 18566</strain>
    </source>
</reference>
<keyword evidence="3" id="KW-0489">Methyltransferase</keyword>
<evidence type="ECO:0000313" key="4">
    <source>
        <dbReference type="Proteomes" id="UP000030013"/>
    </source>
</evidence>
<dbReference type="InterPro" id="IPR029063">
    <property type="entry name" value="SAM-dependent_MTases_sf"/>
</dbReference>
<dbReference type="Proteomes" id="UP000030013">
    <property type="component" value="Unassembled WGS sequence"/>
</dbReference>
<dbReference type="Gene3D" id="1.10.10.10">
    <property type="entry name" value="Winged helix-like DNA-binding domain superfamily/Winged helix DNA-binding domain"/>
    <property type="match status" value="1"/>
</dbReference>
<dbReference type="GO" id="GO:0032259">
    <property type="term" value="P:methylation"/>
    <property type="evidence" value="ECO:0007669"/>
    <property type="project" value="UniProtKB-KW"/>
</dbReference>
<sequence length="351" mass="37301">MSTIEQEAPAIVERLVQVLNDGAIAVLAGIGHDTGLFETLATLPPASSQQVADAAGLDERYVREWLGGVVTAGLVDYDAATGEYALGEENAPFLTGPSADNLARSMRLIGLMGSVSPLVVDRFRTGGGLSYDDYPRFVEIQSEDSRAVNDGSLVDTIIPLTGLVNRLHDGIAVADVGCGAGHAVNLLAREFPRSRFCGYDFGAEAIAVAREEAREWGLTNAVFVECDVATGIDTGAFDLVTAFDAIHDQAHPAQVLANIHSALRPGGTFLMVDINASSHLDRNRDLPWASFLYGVSLVHCMSVSLGQGGDGLGTVWGVELAERMLHEAGFGEVTRHEIEADPFNAYFVARA</sequence>
<dbReference type="SUPFAM" id="SSF53335">
    <property type="entry name" value="S-adenosyl-L-methionine-dependent methyltransferases"/>
    <property type="match status" value="1"/>
</dbReference>
<dbReference type="PANTHER" id="PTHR45128:SF1">
    <property type="entry name" value="S-ADENOSYLMETHIONINE-DEPENDENT METHYLTRANSFERASE RV2258C"/>
    <property type="match status" value="1"/>
</dbReference>
<dbReference type="AlphaFoldDB" id="A0A0A0JYP3"/>
<accession>A0A0A0JYP3</accession>
<evidence type="ECO:0000259" key="2">
    <source>
        <dbReference type="Pfam" id="PF21320"/>
    </source>
</evidence>
<dbReference type="GO" id="GO:0008168">
    <property type="term" value="F:methyltransferase activity"/>
    <property type="evidence" value="ECO:0007669"/>
    <property type="project" value="UniProtKB-KW"/>
</dbReference>
<dbReference type="InterPro" id="IPR053173">
    <property type="entry name" value="SAM-binding_MTase"/>
</dbReference>
<dbReference type="PANTHER" id="PTHR45128">
    <property type="entry name" value="METHYLTRANSFERASE TYPE 11"/>
    <property type="match status" value="1"/>
</dbReference>
<dbReference type="InterPro" id="IPR036388">
    <property type="entry name" value="WH-like_DNA-bd_sf"/>
</dbReference>
<dbReference type="RefSeq" id="WP_035936827.1">
    <property type="nucleotide sequence ID" value="NZ_AVPL01000021.1"/>
</dbReference>
<dbReference type="InterPro" id="IPR025714">
    <property type="entry name" value="Methyltranfer_dom"/>
</dbReference>
<comment type="caution">
    <text evidence="3">The sequence shown here is derived from an EMBL/GenBank/DDBJ whole genome shotgun (WGS) entry which is preliminary data.</text>
</comment>
<dbReference type="Pfam" id="PF21320">
    <property type="entry name" value="WHD_Rv2258c"/>
    <property type="match status" value="1"/>
</dbReference>
<evidence type="ECO:0000259" key="1">
    <source>
        <dbReference type="Pfam" id="PF13847"/>
    </source>
</evidence>
<dbReference type="Gene3D" id="3.40.50.150">
    <property type="entry name" value="Vaccinia Virus protein VP39"/>
    <property type="match status" value="1"/>
</dbReference>
<feature type="domain" description="Methyltransferase" evidence="1">
    <location>
        <begin position="168"/>
        <end position="281"/>
    </location>
</feature>
<name>A0A0A0JYP3_9MICO</name>
<dbReference type="InterPro" id="IPR048711">
    <property type="entry name" value="WHD_Rv2258c"/>
</dbReference>
<proteinExistence type="predicted"/>